<dbReference type="PANTHER" id="PTHR34825">
    <property type="entry name" value="CONSERVED PROTEIN, WITH A WEAK D-GALACTARATE DEHYDRATASE/ALTRONATE HYDROLASE DOMAIN"/>
    <property type="match status" value="1"/>
</dbReference>
<name>A0A9D9NS37_9BACT</name>
<dbReference type="Gene3D" id="3.40.50.300">
    <property type="entry name" value="P-loop containing nucleotide triphosphate hydrolases"/>
    <property type="match status" value="1"/>
</dbReference>
<sequence length="515" mass="59724">MLYPIGIQNFEKLRDGDYIYVDKTDKLYNLVNQGGYYFLSRPRRFGKSLLVSTLEAYLQGKKELFKGLAIESLEHNWTEYPVLHIDLSGKAYQTREDLDVTLDQHLHKIEAEYDMQPKYAQPDARFKDAIETAYEKTGRPVVILIDEYDKPLIDNLDSPDLQEYYRKTLQGFYSVLKAMDGCIKFGFLTGVTKIGKLSVFSGLNNLRDISMLPQYADICGISEKDLHSCFPESIRELAAANSLTEEQCYAKLAEMYDGYHFCEDSVGMYNPFSLLNTFASNKFREYWFETGTPTFLVKLLKQTDYDIRRIADDDVEIDVDMISGVNDYINDPIPVLYQSGYLTIRSFDEMFGIYRLGFPNMEVRKGFMKMLLACYVPVREKEGNVLISKLYRAVTEGKPEDMMLLLESLFARANYQIQGDAEKDFQYAMYIIFELLGEYVQTEKQTSNGRIDILLQTKDYVYIMEIKTDSSADAAIQQIDEKGYDRPFATDSRRLFRIGVSFSKENRRIEEWKII</sequence>
<proteinExistence type="predicted"/>
<dbReference type="GO" id="GO:0005524">
    <property type="term" value="F:ATP binding"/>
    <property type="evidence" value="ECO:0007669"/>
    <property type="project" value="UniProtKB-KW"/>
</dbReference>
<reference evidence="2" key="1">
    <citation type="submission" date="2020-10" db="EMBL/GenBank/DDBJ databases">
        <authorList>
            <person name="Gilroy R."/>
        </authorList>
    </citation>
    <scope>NUCLEOTIDE SEQUENCE</scope>
    <source>
        <strain evidence="2">B2-16538</strain>
    </source>
</reference>
<reference evidence="2" key="2">
    <citation type="journal article" date="2021" name="PeerJ">
        <title>Extensive microbial diversity within the chicken gut microbiome revealed by metagenomics and culture.</title>
        <authorList>
            <person name="Gilroy R."/>
            <person name="Ravi A."/>
            <person name="Getino M."/>
            <person name="Pursley I."/>
            <person name="Horton D.L."/>
            <person name="Alikhan N.F."/>
            <person name="Baker D."/>
            <person name="Gharbi K."/>
            <person name="Hall N."/>
            <person name="Watson M."/>
            <person name="Adriaenssens E.M."/>
            <person name="Foster-Nyarko E."/>
            <person name="Jarju S."/>
            <person name="Secka A."/>
            <person name="Antonio M."/>
            <person name="Oren A."/>
            <person name="Chaudhuri R.R."/>
            <person name="La Ragione R."/>
            <person name="Hildebrand F."/>
            <person name="Pallen M.J."/>
        </authorList>
    </citation>
    <scope>NUCLEOTIDE SEQUENCE</scope>
    <source>
        <strain evidence="2">B2-16538</strain>
    </source>
</reference>
<dbReference type="EMBL" id="JADILX010000075">
    <property type="protein sequence ID" value="MBO8485629.1"/>
    <property type="molecule type" value="Genomic_DNA"/>
</dbReference>
<dbReference type="InterPro" id="IPR018631">
    <property type="entry name" value="AAA-ATPase-like_dom"/>
</dbReference>
<feature type="domain" description="AAA-ATPase-like" evidence="1">
    <location>
        <begin position="4"/>
        <end position="200"/>
    </location>
</feature>
<dbReference type="AlphaFoldDB" id="A0A9D9NS37"/>
<accession>A0A9D9NS37</accession>
<dbReference type="PANTHER" id="PTHR34825:SF1">
    <property type="entry name" value="AAA-ATPASE-LIKE DOMAIN-CONTAINING PROTEIN"/>
    <property type="match status" value="1"/>
</dbReference>
<protein>
    <submittedName>
        <fullName evidence="2">ATP-binding protein</fullName>
    </submittedName>
</protein>
<dbReference type="Proteomes" id="UP000823750">
    <property type="component" value="Unassembled WGS sequence"/>
</dbReference>
<keyword evidence="2" id="KW-0547">Nucleotide-binding</keyword>
<keyword evidence="2" id="KW-0067">ATP-binding</keyword>
<dbReference type="GO" id="GO:0003676">
    <property type="term" value="F:nucleic acid binding"/>
    <property type="evidence" value="ECO:0007669"/>
    <property type="project" value="InterPro"/>
</dbReference>
<dbReference type="InterPro" id="IPR012547">
    <property type="entry name" value="PDDEXK_9"/>
</dbReference>
<evidence type="ECO:0000259" key="1">
    <source>
        <dbReference type="Pfam" id="PF09820"/>
    </source>
</evidence>
<dbReference type="SUPFAM" id="SSF52540">
    <property type="entry name" value="P-loop containing nucleoside triphosphate hydrolases"/>
    <property type="match status" value="1"/>
</dbReference>
<dbReference type="InterPro" id="IPR011856">
    <property type="entry name" value="tRNA_endonuc-like_dom_sf"/>
</dbReference>
<evidence type="ECO:0000313" key="3">
    <source>
        <dbReference type="Proteomes" id="UP000823750"/>
    </source>
</evidence>
<gene>
    <name evidence="2" type="ORF">IAB78_04310</name>
</gene>
<comment type="caution">
    <text evidence="2">The sequence shown here is derived from an EMBL/GenBank/DDBJ whole genome shotgun (WGS) entry which is preliminary data.</text>
</comment>
<dbReference type="InterPro" id="IPR027417">
    <property type="entry name" value="P-loop_NTPase"/>
</dbReference>
<evidence type="ECO:0000313" key="2">
    <source>
        <dbReference type="EMBL" id="MBO8485629.1"/>
    </source>
</evidence>
<dbReference type="Pfam" id="PF08011">
    <property type="entry name" value="PDDEXK_9"/>
    <property type="match status" value="1"/>
</dbReference>
<dbReference type="Pfam" id="PF09820">
    <property type="entry name" value="AAA-ATPase_like"/>
    <property type="match status" value="1"/>
</dbReference>
<dbReference type="Gene3D" id="3.40.1350.10">
    <property type="match status" value="1"/>
</dbReference>
<organism evidence="2 3">
    <name type="scientific">Candidatus Cryptobacteroides excrementavium</name>
    <dbReference type="NCBI Taxonomy" id="2840759"/>
    <lineage>
        <taxon>Bacteria</taxon>
        <taxon>Pseudomonadati</taxon>
        <taxon>Bacteroidota</taxon>
        <taxon>Bacteroidia</taxon>
        <taxon>Bacteroidales</taxon>
        <taxon>Candidatus Cryptobacteroides</taxon>
    </lineage>
</organism>